<comment type="caution">
    <text evidence="1">The sequence shown here is derived from an EMBL/GenBank/DDBJ whole genome shotgun (WGS) entry which is preliminary data.</text>
</comment>
<proteinExistence type="predicted"/>
<dbReference type="AlphaFoldDB" id="A0AAN9QKS1"/>
<evidence type="ECO:0000313" key="2">
    <source>
        <dbReference type="Proteomes" id="UP001367508"/>
    </source>
</evidence>
<sequence>MFCGAFSACDPNSHEFVRRSSKQGKDLPIYLFSNEQTSMHEMHLFTRGQRLAMHGHPNVAYSRLSCEWNVHFGSAPSKCHACALTDASHLDTCLVEGLVLDGGPRHLDIR</sequence>
<organism evidence="1 2">
    <name type="scientific">Canavalia gladiata</name>
    <name type="common">Sword bean</name>
    <name type="synonym">Dolichos gladiatus</name>
    <dbReference type="NCBI Taxonomy" id="3824"/>
    <lineage>
        <taxon>Eukaryota</taxon>
        <taxon>Viridiplantae</taxon>
        <taxon>Streptophyta</taxon>
        <taxon>Embryophyta</taxon>
        <taxon>Tracheophyta</taxon>
        <taxon>Spermatophyta</taxon>
        <taxon>Magnoliopsida</taxon>
        <taxon>eudicotyledons</taxon>
        <taxon>Gunneridae</taxon>
        <taxon>Pentapetalae</taxon>
        <taxon>rosids</taxon>
        <taxon>fabids</taxon>
        <taxon>Fabales</taxon>
        <taxon>Fabaceae</taxon>
        <taxon>Papilionoideae</taxon>
        <taxon>50 kb inversion clade</taxon>
        <taxon>NPAAA clade</taxon>
        <taxon>indigoferoid/millettioid clade</taxon>
        <taxon>Phaseoleae</taxon>
        <taxon>Canavalia</taxon>
    </lineage>
</organism>
<protein>
    <submittedName>
        <fullName evidence="1">Uncharacterized protein</fullName>
    </submittedName>
</protein>
<reference evidence="1 2" key="1">
    <citation type="submission" date="2024-01" db="EMBL/GenBank/DDBJ databases">
        <title>The genomes of 5 underutilized Papilionoideae crops provide insights into root nodulation and disease resistanc.</title>
        <authorList>
            <person name="Jiang F."/>
        </authorList>
    </citation>
    <scope>NUCLEOTIDE SEQUENCE [LARGE SCALE GENOMIC DNA]</scope>
    <source>
        <strain evidence="1">LVBAO_FW01</strain>
        <tissue evidence="1">Leaves</tissue>
    </source>
</reference>
<evidence type="ECO:0000313" key="1">
    <source>
        <dbReference type="EMBL" id="KAK7338256.1"/>
    </source>
</evidence>
<dbReference type="EMBL" id="JAYMYQ010000004">
    <property type="protein sequence ID" value="KAK7338256.1"/>
    <property type="molecule type" value="Genomic_DNA"/>
</dbReference>
<gene>
    <name evidence="1" type="ORF">VNO77_18860</name>
</gene>
<keyword evidence="2" id="KW-1185">Reference proteome</keyword>
<name>A0AAN9QKS1_CANGL</name>
<dbReference type="Proteomes" id="UP001367508">
    <property type="component" value="Unassembled WGS sequence"/>
</dbReference>
<accession>A0AAN9QKS1</accession>